<name>A0A0A8ZU56_ARUDO</name>
<dbReference type="AlphaFoldDB" id="A0A0A8ZU56"/>
<dbReference type="EMBL" id="GBRH01255564">
    <property type="protein sequence ID" value="JAD42331.1"/>
    <property type="molecule type" value="Transcribed_RNA"/>
</dbReference>
<sequence>MRFECFVQVRQSILQLFSSDHLALEHL</sequence>
<proteinExistence type="predicted"/>
<organism evidence="1">
    <name type="scientific">Arundo donax</name>
    <name type="common">Giant reed</name>
    <name type="synonym">Donax arundinaceus</name>
    <dbReference type="NCBI Taxonomy" id="35708"/>
    <lineage>
        <taxon>Eukaryota</taxon>
        <taxon>Viridiplantae</taxon>
        <taxon>Streptophyta</taxon>
        <taxon>Embryophyta</taxon>
        <taxon>Tracheophyta</taxon>
        <taxon>Spermatophyta</taxon>
        <taxon>Magnoliopsida</taxon>
        <taxon>Liliopsida</taxon>
        <taxon>Poales</taxon>
        <taxon>Poaceae</taxon>
        <taxon>PACMAD clade</taxon>
        <taxon>Arundinoideae</taxon>
        <taxon>Arundineae</taxon>
        <taxon>Arundo</taxon>
    </lineage>
</organism>
<evidence type="ECO:0000313" key="1">
    <source>
        <dbReference type="EMBL" id="JAD42331.1"/>
    </source>
</evidence>
<reference evidence="1" key="1">
    <citation type="submission" date="2014-09" db="EMBL/GenBank/DDBJ databases">
        <authorList>
            <person name="Magalhaes I.L.F."/>
            <person name="Oliveira U."/>
            <person name="Santos F.R."/>
            <person name="Vidigal T.H.D.A."/>
            <person name="Brescovit A.D."/>
            <person name="Santos A.J."/>
        </authorList>
    </citation>
    <scope>NUCLEOTIDE SEQUENCE</scope>
    <source>
        <tissue evidence="1">Shoot tissue taken approximately 20 cm above the soil surface</tissue>
    </source>
</reference>
<protein>
    <submittedName>
        <fullName evidence="1">Uncharacterized protein</fullName>
    </submittedName>
</protein>
<reference evidence="1" key="2">
    <citation type="journal article" date="2015" name="Data Brief">
        <title>Shoot transcriptome of the giant reed, Arundo donax.</title>
        <authorList>
            <person name="Barrero R.A."/>
            <person name="Guerrero F.D."/>
            <person name="Moolhuijzen P."/>
            <person name="Goolsby J.A."/>
            <person name="Tidwell J."/>
            <person name="Bellgard S.E."/>
            <person name="Bellgard M.I."/>
        </authorList>
    </citation>
    <scope>NUCLEOTIDE SEQUENCE</scope>
    <source>
        <tissue evidence="1">Shoot tissue taken approximately 20 cm above the soil surface</tissue>
    </source>
</reference>
<accession>A0A0A8ZU56</accession>